<dbReference type="EMBL" id="JAQQWI010000006">
    <property type="protein sequence ID" value="KAK8033607.1"/>
    <property type="molecule type" value="Genomic_DNA"/>
</dbReference>
<dbReference type="Pfam" id="PF00083">
    <property type="entry name" value="Sugar_tr"/>
    <property type="match status" value="1"/>
</dbReference>
<dbReference type="PROSITE" id="PS50850">
    <property type="entry name" value="MFS"/>
    <property type="match status" value="1"/>
</dbReference>
<evidence type="ECO:0000256" key="6">
    <source>
        <dbReference type="SAM" id="MobiDB-lite"/>
    </source>
</evidence>
<keyword evidence="4 7" id="KW-1133">Transmembrane helix</keyword>
<evidence type="ECO:0000256" key="2">
    <source>
        <dbReference type="ARBA" id="ARBA00010992"/>
    </source>
</evidence>
<dbReference type="InterPro" id="IPR005829">
    <property type="entry name" value="Sugar_transporter_CS"/>
</dbReference>
<dbReference type="Gene3D" id="1.20.1250.20">
    <property type="entry name" value="MFS general substrate transporter like domains"/>
    <property type="match status" value="1"/>
</dbReference>
<reference evidence="9 10" key="1">
    <citation type="submission" date="2023-01" db="EMBL/GenBank/DDBJ databases">
        <title>Analysis of 21 Apiospora genomes using comparative genomics revels a genus with tremendous synthesis potential of carbohydrate active enzymes and secondary metabolites.</title>
        <authorList>
            <person name="Sorensen T."/>
        </authorList>
    </citation>
    <scope>NUCLEOTIDE SEQUENCE [LARGE SCALE GENOMIC DNA]</scope>
    <source>
        <strain evidence="9 10">CBS 20057</strain>
    </source>
</reference>
<dbReference type="InterPro" id="IPR050360">
    <property type="entry name" value="MFS_Sugar_Transporters"/>
</dbReference>
<feature type="transmembrane region" description="Helical" evidence="7">
    <location>
        <begin position="72"/>
        <end position="92"/>
    </location>
</feature>
<comment type="caution">
    <text evidence="9">The sequence shown here is derived from an EMBL/GenBank/DDBJ whole genome shotgun (WGS) entry which is preliminary data.</text>
</comment>
<dbReference type="InterPro" id="IPR020846">
    <property type="entry name" value="MFS_dom"/>
</dbReference>
<feature type="transmembrane region" description="Helical" evidence="7">
    <location>
        <begin position="157"/>
        <end position="176"/>
    </location>
</feature>
<dbReference type="Proteomes" id="UP001396898">
    <property type="component" value="Unassembled WGS sequence"/>
</dbReference>
<evidence type="ECO:0000256" key="5">
    <source>
        <dbReference type="ARBA" id="ARBA00023136"/>
    </source>
</evidence>
<feature type="domain" description="Major facilitator superfamily (MFS) profile" evidence="8">
    <location>
        <begin position="21"/>
        <end position="467"/>
    </location>
</feature>
<evidence type="ECO:0000256" key="7">
    <source>
        <dbReference type="SAM" id="Phobius"/>
    </source>
</evidence>
<comment type="subcellular location">
    <subcellularLocation>
        <location evidence="1">Membrane</location>
        <topology evidence="1">Multi-pass membrane protein</topology>
    </subcellularLocation>
</comment>
<evidence type="ECO:0000313" key="10">
    <source>
        <dbReference type="Proteomes" id="UP001396898"/>
    </source>
</evidence>
<accession>A0ABR1SHF7</accession>
<evidence type="ECO:0000313" key="9">
    <source>
        <dbReference type="EMBL" id="KAK8033607.1"/>
    </source>
</evidence>
<dbReference type="PANTHER" id="PTHR48022">
    <property type="entry name" value="PLASTIDIC GLUCOSE TRANSPORTER 4"/>
    <property type="match status" value="1"/>
</dbReference>
<feature type="region of interest" description="Disordered" evidence="6">
    <location>
        <begin position="499"/>
        <end position="532"/>
    </location>
</feature>
<keyword evidence="3 7" id="KW-0812">Transmembrane</keyword>
<keyword evidence="5 7" id="KW-0472">Membrane</keyword>
<evidence type="ECO:0000256" key="3">
    <source>
        <dbReference type="ARBA" id="ARBA00022692"/>
    </source>
</evidence>
<feature type="transmembrane region" description="Helical" evidence="7">
    <location>
        <begin position="99"/>
        <end position="119"/>
    </location>
</feature>
<evidence type="ECO:0000256" key="4">
    <source>
        <dbReference type="ARBA" id="ARBA00022989"/>
    </source>
</evidence>
<dbReference type="InterPro" id="IPR036259">
    <property type="entry name" value="MFS_trans_sf"/>
</dbReference>
<dbReference type="PROSITE" id="PS00217">
    <property type="entry name" value="SUGAR_TRANSPORT_2"/>
    <property type="match status" value="1"/>
</dbReference>
<feature type="transmembrane region" description="Helical" evidence="7">
    <location>
        <begin position="374"/>
        <end position="396"/>
    </location>
</feature>
<evidence type="ECO:0000256" key="1">
    <source>
        <dbReference type="ARBA" id="ARBA00004141"/>
    </source>
</evidence>
<dbReference type="SUPFAM" id="SSF103473">
    <property type="entry name" value="MFS general substrate transporter"/>
    <property type="match status" value="1"/>
</dbReference>
<sequence>MATAHANQEAGARLHVKALVAMTFVSLSSFQYGLDFGVIGGLQAMVGFLKVFGTPPTEALPKWNISSERQQLISSLMVLGAFISSSSAGFTSRWVGRRLSLWIACALVFVSTAIMQATVDIGGLYAGRLILGLANGLLMTHAQLYITEVVAARYRGLGISAFTLWVALGSFVGNLVDYGTAERPDRSSYIIPLGTVHIVPGILFIALFFLPESPRWLAARGQTAQAEKSLTWLRPGPAHWSVAEELAEMEAALAAEAQLQSSIGLLDLVRNPIDRRRTTIAVLGLTTQAASGAMFLISYGTYFFSMADVGDAFTNSCILTGVGVAGLVLSNLVITRWGYRRPMMMAGFALCGLAQLIIAVVYTVEPGTEKTGKVIVGVSVLYIVAYNGLISPYAWLSGGELSSQRLRSYTFGIATAIGFFGAWLTTFTAPYFINPDSLNWGPKYGYIWAPSCFITMVWIYFYLPEAKDRTLEQIDEMFEARVPARKFRGYKCTGAHAALEKEKEAEMPNATHEEGDGSSSTTKQHVVADAKA</sequence>
<proteinExistence type="inferred from homology"/>
<feature type="transmembrane region" description="Helical" evidence="7">
    <location>
        <begin position="188"/>
        <end position="210"/>
    </location>
</feature>
<gene>
    <name evidence="9" type="ORF">PG991_003005</name>
</gene>
<protein>
    <submittedName>
        <fullName evidence="9">General substrate transporter</fullName>
    </submittedName>
</protein>
<feature type="transmembrane region" description="Helical" evidence="7">
    <location>
        <begin position="343"/>
        <end position="362"/>
    </location>
</feature>
<feature type="transmembrane region" description="Helical" evidence="7">
    <location>
        <begin position="125"/>
        <end position="145"/>
    </location>
</feature>
<evidence type="ECO:0000259" key="8">
    <source>
        <dbReference type="PROSITE" id="PS50850"/>
    </source>
</evidence>
<comment type="similarity">
    <text evidence="2">Belongs to the major facilitator superfamily. Sugar transporter (TC 2.A.1.1) family.</text>
</comment>
<dbReference type="PANTHER" id="PTHR48022:SF10">
    <property type="entry name" value="MAJOR FACILITATOR SUPERFAMILY (MFS) PROFILE DOMAIN-CONTAINING PROTEIN"/>
    <property type="match status" value="1"/>
</dbReference>
<feature type="compositionally biased region" description="Basic and acidic residues" evidence="6">
    <location>
        <begin position="499"/>
        <end position="515"/>
    </location>
</feature>
<feature type="transmembrane region" description="Helical" evidence="7">
    <location>
        <begin position="280"/>
        <end position="300"/>
    </location>
</feature>
<feature type="transmembrane region" description="Helical" evidence="7">
    <location>
        <begin position="408"/>
        <end position="433"/>
    </location>
</feature>
<feature type="transmembrane region" description="Helical" evidence="7">
    <location>
        <begin position="445"/>
        <end position="463"/>
    </location>
</feature>
<keyword evidence="10" id="KW-1185">Reference proteome</keyword>
<feature type="transmembrane region" description="Helical" evidence="7">
    <location>
        <begin position="312"/>
        <end position="334"/>
    </location>
</feature>
<organism evidence="9 10">
    <name type="scientific">Apiospora marii</name>
    <dbReference type="NCBI Taxonomy" id="335849"/>
    <lineage>
        <taxon>Eukaryota</taxon>
        <taxon>Fungi</taxon>
        <taxon>Dikarya</taxon>
        <taxon>Ascomycota</taxon>
        <taxon>Pezizomycotina</taxon>
        <taxon>Sordariomycetes</taxon>
        <taxon>Xylariomycetidae</taxon>
        <taxon>Amphisphaeriales</taxon>
        <taxon>Apiosporaceae</taxon>
        <taxon>Apiospora</taxon>
    </lineage>
</organism>
<dbReference type="InterPro" id="IPR005828">
    <property type="entry name" value="MFS_sugar_transport-like"/>
</dbReference>
<name>A0ABR1SHF7_9PEZI</name>